<keyword evidence="2" id="KW-0812">Transmembrane</keyword>
<dbReference type="PANTHER" id="PTHR11733:SF167">
    <property type="entry name" value="FI17812P1-RELATED"/>
    <property type="match status" value="1"/>
</dbReference>
<dbReference type="InterPro" id="IPR008753">
    <property type="entry name" value="Peptidase_M13_N"/>
</dbReference>
<dbReference type="Pfam" id="PF05649">
    <property type="entry name" value="Peptidase_M13_N"/>
    <property type="match status" value="1"/>
</dbReference>
<dbReference type="InterPro" id="IPR024079">
    <property type="entry name" value="MetalloPept_cat_dom_sf"/>
</dbReference>
<evidence type="ECO:0000313" key="5">
    <source>
        <dbReference type="Proteomes" id="UP000267027"/>
    </source>
</evidence>
<protein>
    <submittedName>
        <fullName evidence="6">Peptidase_M13_N domain-containing protein</fullName>
    </submittedName>
</protein>
<dbReference type="Gene3D" id="3.40.390.10">
    <property type="entry name" value="Collagenase (Catalytic Domain)"/>
    <property type="match status" value="1"/>
</dbReference>
<dbReference type="PROSITE" id="PS51885">
    <property type="entry name" value="NEPRILYSIN"/>
    <property type="match status" value="1"/>
</dbReference>
<dbReference type="GO" id="GO:0005886">
    <property type="term" value="C:plasma membrane"/>
    <property type="evidence" value="ECO:0007669"/>
    <property type="project" value="TreeGrafter"/>
</dbReference>
<evidence type="ECO:0000256" key="1">
    <source>
        <dbReference type="ARBA" id="ARBA00007357"/>
    </source>
</evidence>
<dbReference type="EMBL" id="UYYA01004068">
    <property type="protein sequence ID" value="VDM59291.1"/>
    <property type="molecule type" value="Genomic_DNA"/>
</dbReference>
<keyword evidence="2" id="KW-0472">Membrane</keyword>
<dbReference type="GO" id="GO:0016485">
    <property type="term" value="P:protein processing"/>
    <property type="evidence" value="ECO:0007669"/>
    <property type="project" value="TreeGrafter"/>
</dbReference>
<organism evidence="6">
    <name type="scientific">Angiostrongylus costaricensis</name>
    <name type="common">Nematode worm</name>
    <dbReference type="NCBI Taxonomy" id="334426"/>
    <lineage>
        <taxon>Eukaryota</taxon>
        <taxon>Metazoa</taxon>
        <taxon>Ecdysozoa</taxon>
        <taxon>Nematoda</taxon>
        <taxon>Chromadorea</taxon>
        <taxon>Rhabditida</taxon>
        <taxon>Rhabditina</taxon>
        <taxon>Rhabditomorpha</taxon>
        <taxon>Strongyloidea</taxon>
        <taxon>Metastrongylidae</taxon>
        <taxon>Angiostrongylus</taxon>
    </lineage>
</organism>
<dbReference type="WBParaSite" id="ACOC_0000770501-mRNA-1">
    <property type="protein sequence ID" value="ACOC_0000770501-mRNA-1"/>
    <property type="gene ID" value="ACOC_0000770501"/>
</dbReference>
<evidence type="ECO:0000256" key="2">
    <source>
        <dbReference type="SAM" id="Phobius"/>
    </source>
</evidence>
<reference evidence="6" key="1">
    <citation type="submission" date="2017-02" db="UniProtKB">
        <authorList>
            <consortium name="WormBaseParasite"/>
        </authorList>
    </citation>
    <scope>IDENTIFICATION</scope>
</reference>
<comment type="similarity">
    <text evidence="1">Belongs to the peptidase M13 family.</text>
</comment>
<feature type="transmembrane region" description="Helical" evidence="2">
    <location>
        <begin position="21"/>
        <end position="46"/>
    </location>
</feature>
<gene>
    <name evidence="4" type="ORF">ACOC_LOCUS7706</name>
</gene>
<evidence type="ECO:0000259" key="3">
    <source>
        <dbReference type="Pfam" id="PF05649"/>
    </source>
</evidence>
<reference evidence="4 5" key="2">
    <citation type="submission" date="2018-11" db="EMBL/GenBank/DDBJ databases">
        <authorList>
            <consortium name="Pathogen Informatics"/>
        </authorList>
    </citation>
    <scope>NUCLEOTIDE SEQUENCE [LARGE SCALE GENOMIC DNA]</scope>
    <source>
        <strain evidence="4 5">Costa Rica</strain>
    </source>
</reference>
<dbReference type="PANTHER" id="PTHR11733">
    <property type="entry name" value="ZINC METALLOPROTEASE FAMILY M13 NEPRILYSIN-RELATED"/>
    <property type="match status" value="1"/>
</dbReference>
<proteinExistence type="inferred from homology"/>
<sequence>MKDEVPQRAYTRTPIIRSRHLIVFLTVIFIFVTVASFSTLTLLVVLSESLTSVSASVYLNNMDHDIDACSDFYSFTCGKYAKNHAIPQHATKISVLYEMKQNLDNHLRNILENSAHENSTKSLRLAQTYYDSCMNDDAQNELVGKRRCKHSKLLVEDWDVYL</sequence>
<dbReference type="Gene3D" id="1.10.1380.10">
    <property type="entry name" value="Neutral endopeptidase , domain2"/>
    <property type="match status" value="1"/>
</dbReference>
<keyword evidence="2" id="KW-1133">Transmembrane helix</keyword>
<dbReference type="OrthoDB" id="6475849at2759"/>
<evidence type="ECO:0000313" key="6">
    <source>
        <dbReference type="WBParaSite" id="ACOC_0000770501-mRNA-1"/>
    </source>
</evidence>
<keyword evidence="5" id="KW-1185">Reference proteome</keyword>
<accession>A0A0R3PQP8</accession>
<dbReference type="GO" id="GO:0004222">
    <property type="term" value="F:metalloendopeptidase activity"/>
    <property type="evidence" value="ECO:0007669"/>
    <property type="project" value="InterPro"/>
</dbReference>
<dbReference type="InterPro" id="IPR000718">
    <property type="entry name" value="Peptidase_M13"/>
</dbReference>
<dbReference type="InterPro" id="IPR042089">
    <property type="entry name" value="Peptidase_M13_dom_2"/>
</dbReference>
<evidence type="ECO:0000313" key="4">
    <source>
        <dbReference type="EMBL" id="VDM59291.1"/>
    </source>
</evidence>
<feature type="domain" description="Peptidase M13 N-terminal" evidence="3">
    <location>
        <begin position="69"/>
        <end position="142"/>
    </location>
</feature>
<dbReference type="Proteomes" id="UP000267027">
    <property type="component" value="Unassembled WGS sequence"/>
</dbReference>
<name>A0A0R3PQP8_ANGCS</name>
<dbReference type="SUPFAM" id="SSF55486">
    <property type="entry name" value="Metalloproteases ('zincins'), catalytic domain"/>
    <property type="match status" value="1"/>
</dbReference>
<dbReference type="AlphaFoldDB" id="A0A0R3PQP8"/>